<dbReference type="Pfam" id="PF01408">
    <property type="entry name" value="GFO_IDH_MocA"/>
    <property type="match status" value="1"/>
</dbReference>
<dbReference type="OrthoDB" id="9783105at2"/>
<evidence type="ECO:0000259" key="4">
    <source>
        <dbReference type="Pfam" id="PF22725"/>
    </source>
</evidence>
<proteinExistence type="inferred from homology"/>
<feature type="domain" description="GFO/IDH/MocA-like oxidoreductase" evidence="4">
    <location>
        <begin position="133"/>
        <end position="242"/>
    </location>
</feature>
<dbReference type="GO" id="GO:0000166">
    <property type="term" value="F:nucleotide binding"/>
    <property type="evidence" value="ECO:0007669"/>
    <property type="project" value="InterPro"/>
</dbReference>
<dbReference type="Proteomes" id="UP000183975">
    <property type="component" value="Unassembled WGS sequence"/>
</dbReference>
<organism evidence="5 6">
    <name type="scientific">Anaerotignum lactatifermentans DSM 14214</name>
    <dbReference type="NCBI Taxonomy" id="1121323"/>
    <lineage>
        <taxon>Bacteria</taxon>
        <taxon>Bacillati</taxon>
        <taxon>Bacillota</taxon>
        <taxon>Clostridia</taxon>
        <taxon>Lachnospirales</taxon>
        <taxon>Anaerotignaceae</taxon>
        <taxon>Anaerotignum</taxon>
    </lineage>
</organism>
<evidence type="ECO:0000256" key="2">
    <source>
        <dbReference type="ARBA" id="ARBA00023002"/>
    </source>
</evidence>
<feature type="domain" description="Gfo/Idh/MocA-like oxidoreductase N-terminal" evidence="3">
    <location>
        <begin position="1"/>
        <end position="116"/>
    </location>
</feature>
<dbReference type="InterPro" id="IPR050984">
    <property type="entry name" value="Gfo/Idh/MocA_domain"/>
</dbReference>
<dbReference type="SUPFAM" id="SSF51735">
    <property type="entry name" value="NAD(P)-binding Rossmann-fold domains"/>
    <property type="match status" value="1"/>
</dbReference>
<comment type="similarity">
    <text evidence="1">Belongs to the Gfo/Idh/MocA family.</text>
</comment>
<dbReference type="AlphaFoldDB" id="A0A1M6VCQ9"/>
<dbReference type="InterPro" id="IPR055170">
    <property type="entry name" value="GFO_IDH_MocA-like_dom"/>
</dbReference>
<dbReference type="SUPFAM" id="SSF55347">
    <property type="entry name" value="Glyceraldehyde-3-phosphate dehydrogenase-like, C-terminal domain"/>
    <property type="match status" value="1"/>
</dbReference>
<keyword evidence="2" id="KW-0560">Oxidoreductase</keyword>
<dbReference type="PANTHER" id="PTHR22604:SF105">
    <property type="entry name" value="TRANS-1,2-DIHYDROBENZENE-1,2-DIOL DEHYDROGENASE"/>
    <property type="match status" value="1"/>
</dbReference>
<reference evidence="5 6" key="1">
    <citation type="submission" date="2016-11" db="EMBL/GenBank/DDBJ databases">
        <authorList>
            <person name="Jaros S."/>
            <person name="Januszkiewicz K."/>
            <person name="Wedrychowicz H."/>
        </authorList>
    </citation>
    <scope>NUCLEOTIDE SEQUENCE [LARGE SCALE GENOMIC DNA]</scope>
    <source>
        <strain evidence="5 6">DSM 14214</strain>
    </source>
</reference>
<protein>
    <submittedName>
        <fullName evidence="5">Predicted dehydrogenase</fullName>
    </submittedName>
</protein>
<sequence>MKIGILGPGNIAEKMAYTINHMEDAQCYAIASRDLERAKAFAEKFGIPKAYGSYEELAKDPDVELIYIAVPHSHHYMYMKMCLEHGKPVLCEKAFTANAAQAKEILELSKEKDVFVGEAIWTRYMPSRKIIDDAIAAGKIGEVNFVTANLGYNIQHVRRLTDPELAGGALLDVGIYPLSFIAMILGDEVASITSSCVKTETGVDAQNAVILTYKNGKMAIAHSGMLGPTEQFGIVYGSKGYLVAENINNVDRVCIYDNDRKLVEAIDMPEQITGFEDEVRASMKAIREGKIECEQMPHSEILRMMEQMDSLREAWGIRYPFE</sequence>
<accession>A0A1M6VCQ9</accession>
<dbReference type="InterPro" id="IPR000683">
    <property type="entry name" value="Gfo/Idh/MocA-like_OxRdtase_N"/>
</dbReference>
<dbReference type="EMBL" id="FRAH01000045">
    <property type="protein sequence ID" value="SHK79171.1"/>
    <property type="molecule type" value="Genomic_DNA"/>
</dbReference>
<evidence type="ECO:0000259" key="3">
    <source>
        <dbReference type="Pfam" id="PF01408"/>
    </source>
</evidence>
<gene>
    <name evidence="5" type="ORF">SAMN02745138_02356</name>
</gene>
<evidence type="ECO:0000256" key="1">
    <source>
        <dbReference type="ARBA" id="ARBA00010928"/>
    </source>
</evidence>
<evidence type="ECO:0000313" key="6">
    <source>
        <dbReference type="Proteomes" id="UP000183975"/>
    </source>
</evidence>
<dbReference type="Pfam" id="PF22725">
    <property type="entry name" value="GFO_IDH_MocA_C3"/>
    <property type="match status" value="1"/>
</dbReference>
<dbReference type="GO" id="GO:0016491">
    <property type="term" value="F:oxidoreductase activity"/>
    <property type="evidence" value="ECO:0007669"/>
    <property type="project" value="UniProtKB-KW"/>
</dbReference>
<keyword evidence="6" id="KW-1185">Reference proteome</keyword>
<dbReference type="RefSeq" id="WP_072852043.1">
    <property type="nucleotide sequence ID" value="NZ_FRAH01000045.1"/>
</dbReference>
<name>A0A1M6VCQ9_9FIRM</name>
<evidence type="ECO:0000313" key="5">
    <source>
        <dbReference type="EMBL" id="SHK79171.1"/>
    </source>
</evidence>
<dbReference type="Gene3D" id="3.30.360.10">
    <property type="entry name" value="Dihydrodipicolinate Reductase, domain 2"/>
    <property type="match status" value="1"/>
</dbReference>
<dbReference type="PANTHER" id="PTHR22604">
    <property type="entry name" value="OXIDOREDUCTASES"/>
    <property type="match status" value="1"/>
</dbReference>
<dbReference type="InterPro" id="IPR036291">
    <property type="entry name" value="NAD(P)-bd_dom_sf"/>
</dbReference>
<dbReference type="Gene3D" id="3.40.50.720">
    <property type="entry name" value="NAD(P)-binding Rossmann-like Domain"/>
    <property type="match status" value="1"/>
</dbReference>